<sequence length="270" mass="29449">MEIYPVVLAKFLVIETILLIVVVVDILVTTLTTKMQFLMLITLRLPISALPMTITDMTSSMLVMDKPSYFLVKDQVSKKILLLARPHTHEQNGVAERKIHHLVDTSLALLAHANLPLRTPCVYLGPSPSHSASQAPKDSSNFSWLHIKSVSPSSTGYVGNSGQTSTRSNIPLFSTTDQSSNNSLLLAQSPSLTTPPFFHSPIPQQSPSSDSTTDPPLSLIVDLTHYPAQLNAVSSTSTSPPRIHPMQLCSSTMQKQHACLSTKAKNYLIP</sequence>
<proteinExistence type="predicted"/>
<evidence type="ECO:0000313" key="4">
    <source>
        <dbReference type="Proteomes" id="UP000288805"/>
    </source>
</evidence>
<accession>A0A438IN36</accession>
<organism evidence="3 4">
    <name type="scientific">Vitis vinifera</name>
    <name type="common">Grape</name>
    <dbReference type="NCBI Taxonomy" id="29760"/>
    <lineage>
        <taxon>Eukaryota</taxon>
        <taxon>Viridiplantae</taxon>
        <taxon>Streptophyta</taxon>
        <taxon>Embryophyta</taxon>
        <taxon>Tracheophyta</taxon>
        <taxon>Spermatophyta</taxon>
        <taxon>Magnoliopsida</taxon>
        <taxon>eudicotyledons</taxon>
        <taxon>Gunneridae</taxon>
        <taxon>Pentapetalae</taxon>
        <taxon>rosids</taxon>
        <taxon>Vitales</taxon>
        <taxon>Vitaceae</taxon>
        <taxon>Viteae</taxon>
        <taxon>Vitis</taxon>
    </lineage>
</organism>
<feature type="region of interest" description="Disordered" evidence="1">
    <location>
        <begin position="196"/>
        <end position="216"/>
    </location>
</feature>
<keyword evidence="2" id="KW-0812">Transmembrane</keyword>
<keyword evidence="2" id="KW-1133">Transmembrane helix</keyword>
<evidence type="ECO:0000256" key="2">
    <source>
        <dbReference type="SAM" id="Phobius"/>
    </source>
</evidence>
<evidence type="ECO:0000256" key="1">
    <source>
        <dbReference type="SAM" id="MobiDB-lite"/>
    </source>
</evidence>
<feature type="region of interest" description="Disordered" evidence="1">
    <location>
        <begin position="154"/>
        <end position="174"/>
    </location>
</feature>
<keyword evidence="2" id="KW-0472">Membrane</keyword>
<comment type="caution">
    <text evidence="3">The sequence shown here is derived from an EMBL/GenBank/DDBJ whole genome shotgun (WGS) entry which is preliminary data.</text>
</comment>
<name>A0A438IN36_VITVI</name>
<feature type="transmembrane region" description="Helical" evidence="2">
    <location>
        <begin position="7"/>
        <end position="29"/>
    </location>
</feature>
<protein>
    <submittedName>
        <fullName evidence="3">Uncharacterized protein</fullName>
    </submittedName>
</protein>
<dbReference type="AlphaFoldDB" id="A0A438IN36"/>
<gene>
    <name evidence="3" type="ORF">CK203_029062</name>
</gene>
<reference evidence="3 4" key="1">
    <citation type="journal article" date="2018" name="PLoS Genet.">
        <title>Population sequencing reveals clonal diversity and ancestral inbreeding in the grapevine cultivar Chardonnay.</title>
        <authorList>
            <person name="Roach M.J."/>
            <person name="Johnson D.L."/>
            <person name="Bohlmann J."/>
            <person name="van Vuuren H.J."/>
            <person name="Jones S.J."/>
            <person name="Pretorius I.S."/>
            <person name="Schmidt S.A."/>
            <person name="Borneman A.R."/>
        </authorList>
    </citation>
    <scope>NUCLEOTIDE SEQUENCE [LARGE SCALE GENOMIC DNA]</scope>
    <source>
        <strain evidence="4">cv. Chardonnay</strain>
        <tissue evidence="3">Leaf</tissue>
    </source>
</reference>
<evidence type="ECO:0000313" key="3">
    <source>
        <dbReference type="EMBL" id="RVW98091.1"/>
    </source>
</evidence>
<dbReference type="EMBL" id="QGNW01000096">
    <property type="protein sequence ID" value="RVW98091.1"/>
    <property type="molecule type" value="Genomic_DNA"/>
</dbReference>
<dbReference type="Proteomes" id="UP000288805">
    <property type="component" value="Unassembled WGS sequence"/>
</dbReference>